<evidence type="ECO:0000313" key="1">
    <source>
        <dbReference type="EMBL" id="TSD16034.1"/>
    </source>
</evidence>
<dbReference type="Gene3D" id="3.40.50.1400">
    <property type="match status" value="2"/>
</dbReference>
<proteinExistence type="predicted"/>
<comment type="caution">
    <text evidence="1">The sequence shown here is derived from an EMBL/GenBank/DDBJ whole genome shotgun (WGS) entry which is preliminary data.</text>
</comment>
<dbReference type="OrthoDB" id="210934at2157"/>
<keyword evidence="2" id="KW-1185">Reference proteome</keyword>
<accession>A0A554NF69</accession>
<dbReference type="Proteomes" id="UP000319894">
    <property type="component" value="Unassembled WGS sequence"/>
</dbReference>
<dbReference type="EMBL" id="QMDX01000001">
    <property type="protein sequence ID" value="TSD16034.1"/>
    <property type="molecule type" value="Genomic_DNA"/>
</dbReference>
<reference evidence="1 2" key="1">
    <citation type="submission" date="2018-06" db="EMBL/GenBank/DDBJ databases">
        <title>Natronomonas sp. F16-60 a new haloarchaeon isolated from a solar saltern of Isla Cristina, Huelva, Spain.</title>
        <authorList>
            <person name="Duran-Viseras A."/>
            <person name="Sanchez-Porro C."/>
            <person name="Ventosa A."/>
        </authorList>
    </citation>
    <scope>NUCLEOTIDE SEQUENCE [LARGE SCALE GENOMIC DNA]</scope>
    <source>
        <strain evidence="1 2">F16-60</strain>
    </source>
</reference>
<dbReference type="AlphaFoldDB" id="A0A554NF69"/>
<dbReference type="SUPFAM" id="SSF53800">
    <property type="entry name" value="Chelatase"/>
    <property type="match status" value="2"/>
</dbReference>
<dbReference type="InParanoid" id="A0A554NF69"/>
<organism evidence="1 2">
    <name type="scientific">Haloglomus irregulare</name>
    <dbReference type="NCBI Taxonomy" id="2234134"/>
    <lineage>
        <taxon>Archaea</taxon>
        <taxon>Methanobacteriati</taxon>
        <taxon>Methanobacteriota</taxon>
        <taxon>Stenosarchaea group</taxon>
        <taxon>Halobacteria</taxon>
        <taxon>Halobacteriales</taxon>
        <taxon>Natronomonadaceae</taxon>
        <taxon>Haloglomus</taxon>
    </lineage>
</organism>
<gene>
    <name evidence="1" type="ORF">DP107_02305</name>
</gene>
<name>A0A554NF69_9EURY</name>
<sequence>MTRTTDALVLVARESPAAAGVLGTHARRLREQELADAVHVATWVEEPGRELRARFASVEADRVFVVPVRAAHARATTDGVPTAFDALDGAVRYCEPAGPSPGVTDALAARAAEQVEPGRDASLLLVGLGSGDQPFERQAADYHAARLREATPYGQVTSAFLLQNPAVECARYQLNNDRAVAVPLPLVPSAATTDRMPRKLELDRGGLAYADPLGDHPAVTDAIAARVAERRAGEDGPTVSFEDELAAEAQQLATDGDGRSL</sequence>
<protein>
    <submittedName>
        <fullName evidence="1">Sirohydrochlorin chelatase</fullName>
    </submittedName>
</protein>
<evidence type="ECO:0000313" key="2">
    <source>
        <dbReference type="Proteomes" id="UP000319894"/>
    </source>
</evidence>
<dbReference type="RefSeq" id="WP_144260513.1">
    <property type="nucleotide sequence ID" value="NZ_QMDX01000001.1"/>
</dbReference>